<reference evidence="7 8" key="1">
    <citation type="submission" date="2019-03" db="EMBL/GenBank/DDBJ databases">
        <title>Genomic Encyclopedia of Type Strains, Phase IV (KMG-IV): sequencing the most valuable type-strain genomes for metagenomic binning, comparative biology and taxonomic classification.</title>
        <authorList>
            <person name="Goeker M."/>
        </authorList>
    </citation>
    <scope>NUCLEOTIDE SEQUENCE [LARGE SCALE GENOMIC DNA]</scope>
    <source>
        <strain evidence="7 8">DSM 28287</strain>
    </source>
</reference>
<dbReference type="PROSITE" id="PS50045">
    <property type="entry name" value="SIGMA54_INTERACT_4"/>
    <property type="match status" value="1"/>
</dbReference>
<dbReference type="Proteomes" id="UP000295500">
    <property type="component" value="Unassembled WGS sequence"/>
</dbReference>
<evidence type="ECO:0000256" key="1">
    <source>
        <dbReference type="ARBA" id="ARBA00022741"/>
    </source>
</evidence>
<dbReference type="EMBL" id="SNXO01000030">
    <property type="protein sequence ID" value="TDP51476.1"/>
    <property type="molecule type" value="Genomic_DNA"/>
</dbReference>
<dbReference type="OrthoDB" id="9803970at2"/>
<organism evidence="7 8">
    <name type="scientific">Aminicella lysinilytica</name>
    <dbReference type="NCBI Taxonomy" id="433323"/>
    <lineage>
        <taxon>Bacteria</taxon>
        <taxon>Bacillati</taxon>
        <taxon>Bacillota</taxon>
        <taxon>Clostridia</taxon>
        <taxon>Peptostreptococcales</taxon>
        <taxon>Anaerovoracaceae</taxon>
        <taxon>Aminicella</taxon>
    </lineage>
</organism>
<dbReference type="InterPro" id="IPR058031">
    <property type="entry name" value="AAA_lid_NorR"/>
</dbReference>
<dbReference type="Gene3D" id="3.40.50.300">
    <property type="entry name" value="P-loop containing nucleotide triphosphate hydrolases"/>
    <property type="match status" value="1"/>
</dbReference>
<keyword evidence="2" id="KW-0067">ATP-binding</keyword>
<dbReference type="PROSITE" id="PS00688">
    <property type="entry name" value="SIGMA54_INTERACT_3"/>
    <property type="match status" value="1"/>
</dbReference>
<dbReference type="SUPFAM" id="SSF52540">
    <property type="entry name" value="P-loop containing nucleoside triphosphate hydrolases"/>
    <property type="match status" value="1"/>
</dbReference>
<dbReference type="PROSITE" id="PS00676">
    <property type="entry name" value="SIGMA54_INTERACT_2"/>
    <property type="match status" value="1"/>
</dbReference>
<gene>
    <name evidence="7" type="ORF">EV211_13010</name>
</gene>
<keyword evidence="1" id="KW-0547">Nucleotide-binding</keyword>
<sequence>MLNADKYVDFVIIDKNHEIFFADVANAEYLYEGAKDLSGLKLKDVITDITDDYPLLRAVDKGETFEHFEADVTDANSHSITIEGAAYPVFREGEPVMAIQFSDFFYERKDIARIYDQVENTFYRANNTKYILGDIITADSHMNDIKGRLQEFALSDANVLIYGATGTGKELVAQAIHNCSKRFAEVFVSQNCGAIPENLLEGILFGTVKGSFTGAEDKAGIFELAEGGTVFLDEINSLSTSMQTKILRAVESKIIRRVGSLKEKKINVRIIAATNERPEDLLSEHRLKPDLYYRLAVIYVELPPLCERKGDVPLLINFFIDYFNRWTNSNVGRPTEEVMKVLEAYSWPGNVRELRNLMESIFALSDNDKITIDDVPDHILDSASTGENSVERDGLLGRMRCLETNIVSQQYMEDGGSLKMAAEHLGISKQLLRYKLNRQVR</sequence>
<feature type="domain" description="Sigma-54 factor interaction" evidence="6">
    <location>
        <begin position="135"/>
        <end position="363"/>
    </location>
</feature>
<dbReference type="AlphaFoldDB" id="A0A4R6PYK4"/>
<keyword evidence="4" id="KW-0238">DNA-binding</keyword>
<keyword evidence="8" id="KW-1185">Reference proteome</keyword>
<keyword evidence="3" id="KW-0805">Transcription regulation</keyword>
<dbReference type="Pfam" id="PF00158">
    <property type="entry name" value="Sigma54_activat"/>
    <property type="match status" value="1"/>
</dbReference>
<evidence type="ECO:0000256" key="2">
    <source>
        <dbReference type="ARBA" id="ARBA00022840"/>
    </source>
</evidence>
<dbReference type="InterPro" id="IPR025944">
    <property type="entry name" value="Sigma_54_int_dom_CS"/>
</dbReference>
<keyword evidence="5" id="KW-0804">Transcription</keyword>
<evidence type="ECO:0000313" key="8">
    <source>
        <dbReference type="Proteomes" id="UP000295500"/>
    </source>
</evidence>
<dbReference type="CDD" id="cd00009">
    <property type="entry name" value="AAA"/>
    <property type="match status" value="1"/>
</dbReference>
<dbReference type="RefSeq" id="WP_133528922.1">
    <property type="nucleotide sequence ID" value="NZ_SNXO01000030.1"/>
</dbReference>
<dbReference type="Gene3D" id="1.10.8.60">
    <property type="match status" value="1"/>
</dbReference>
<dbReference type="InterPro" id="IPR027417">
    <property type="entry name" value="P-loop_NTPase"/>
</dbReference>
<dbReference type="SUPFAM" id="SSF46689">
    <property type="entry name" value="Homeodomain-like"/>
    <property type="match status" value="1"/>
</dbReference>
<dbReference type="InterPro" id="IPR003593">
    <property type="entry name" value="AAA+_ATPase"/>
</dbReference>
<evidence type="ECO:0000256" key="4">
    <source>
        <dbReference type="ARBA" id="ARBA00023125"/>
    </source>
</evidence>
<evidence type="ECO:0000313" key="7">
    <source>
        <dbReference type="EMBL" id="TDP51476.1"/>
    </source>
</evidence>
<dbReference type="InterPro" id="IPR025943">
    <property type="entry name" value="Sigma_54_int_dom_ATP-bd_2"/>
</dbReference>
<comment type="caution">
    <text evidence="7">The sequence shown here is derived from an EMBL/GenBank/DDBJ whole genome shotgun (WGS) entry which is preliminary data.</text>
</comment>
<dbReference type="GO" id="GO:0003677">
    <property type="term" value="F:DNA binding"/>
    <property type="evidence" value="ECO:0007669"/>
    <property type="project" value="UniProtKB-KW"/>
</dbReference>
<dbReference type="PANTHER" id="PTHR32071:SF74">
    <property type="entry name" value="TRANSCRIPTIONAL ACTIVATOR ROCR"/>
    <property type="match status" value="1"/>
</dbReference>
<proteinExistence type="predicted"/>
<evidence type="ECO:0000256" key="5">
    <source>
        <dbReference type="ARBA" id="ARBA00023163"/>
    </source>
</evidence>
<protein>
    <submittedName>
        <fullName evidence="7">Arginine utilization regulatory protein</fullName>
    </submittedName>
</protein>
<dbReference type="GO" id="GO:0006355">
    <property type="term" value="P:regulation of DNA-templated transcription"/>
    <property type="evidence" value="ECO:0007669"/>
    <property type="project" value="InterPro"/>
</dbReference>
<dbReference type="SMART" id="SM00382">
    <property type="entry name" value="AAA"/>
    <property type="match status" value="1"/>
</dbReference>
<name>A0A4R6PYK4_9FIRM</name>
<dbReference type="InterPro" id="IPR009057">
    <property type="entry name" value="Homeodomain-like_sf"/>
</dbReference>
<dbReference type="Pfam" id="PF25601">
    <property type="entry name" value="AAA_lid_14"/>
    <property type="match status" value="1"/>
</dbReference>
<dbReference type="FunFam" id="3.40.50.300:FF:000006">
    <property type="entry name" value="DNA-binding transcriptional regulator NtrC"/>
    <property type="match status" value="1"/>
</dbReference>
<dbReference type="InterPro" id="IPR002078">
    <property type="entry name" value="Sigma_54_int"/>
</dbReference>
<evidence type="ECO:0000256" key="3">
    <source>
        <dbReference type="ARBA" id="ARBA00023015"/>
    </source>
</evidence>
<dbReference type="GO" id="GO:0005524">
    <property type="term" value="F:ATP binding"/>
    <property type="evidence" value="ECO:0007669"/>
    <property type="project" value="UniProtKB-KW"/>
</dbReference>
<accession>A0A4R6PYK4</accession>
<dbReference type="PANTHER" id="PTHR32071">
    <property type="entry name" value="TRANSCRIPTIONAL REGULATORY PROTEIN"/>
    <property type="match status" value="1"/>
</dbReference>
<evidence type="ECO:0000259" key="6">
    <source>
        <dbReference type="PROSITE" id="PS50045"/>
    </source>
</evidence>